<sequence length="187" mass="20244">MTGKLRTSPSAWLTALNCFLTTRLVTMPGGGDPAIVDILVSSSTPKSRCNPPSKCPPVRSARLCARLNPNRHAAADLKVFNFFLRTFNRTCSSLESNSSFICVSTGRPGPGPSSARRACRPFKSNPAFLPATSQLESTATIGTTKWRDSYNASPGTSKKGPMYTQRRWRSGSTPSLEPACVFKKLGR</sequence>
<keyword evidence="4" id="KW-1185">Reference proteome</keyword>
<dbReference type="InParanoid" id="A0A5J5EHE6"/>
<gene>
    <name evidence="3" type="ORF">FN846DRAFT_443028</name>
</gene>
<proteinExistence type="predicted"/>
<evidence type="ECO:0000313" key="4">
    <source>
        <dbReference type="Proteomes" id="UP000326924"/>
    </source>
</evidence>
<protein>
    <submittedName>
        <fullName evidence="3">Uncharacterized protein</fullName>
    </submittedName>
</protein>
<feature type="chain" id="PRO_5023912917" evidence="2">
    <location>
        <begin position="25"/>
        <end position="187"/>
    </location>
</feature>
<feature type="region of interest" description="Disordered" evidence="1">
    <location>
        <begin position="146"/>
        <end position="175"/>
    </location>
</feature>
<dbReference type="Proteomes" id="UP000326924">
    <property type="component" value="Unassembled WGS sequence"/>
</dbReference>
<feature type="signal peptide" evidence="2">
    <location>
        <begin position="1"/>
        <end position="24"/>
    </location>
</feature>
<accession>A0A5J5EHE6</accession>
<evidence type="ECO:0000256" key="2">
    <source>
        <dbReference type="SAM" id="SignalP"/>
    </source>
</evidence>
<name>A0A5J5EHE6_9PEZI</name>
<reference evidence="3 4" key="1">
    <citation type="submission" date="2019-09" db="EMBL/GenBank/DDBJ databases">
        <title>Draft genome of the ectomycorrhizal ascomycete Sphaerosporella brunnea.</title>
        <authorList>
            <consortium name="DOE Joint Genome Institute"/>
            <person name="Benucci G.M."/>
            <person name="Marozzi G."/>
            <person name="Antonielli L."/>
            <person name="Sanchez S."/>
            <person name="Marco P."/>
            <person name="Wang X."/>
            <person name="Falini L.B."/>
            <person name="Barry K."/>
            <person name="Haridas S."/>
            <person name="Lipzen A."/>
            <person name="Labutti K."/>
            <person name="Grigoriev I.V."/>
            <person name="Murat C."/>
            <person name="Martin F."/>
            <person name="Albertini E."/>
            <person name="Donnini D."/>
            <person name="Bonito G."/>
        </authorList>
    </citation>
    <scope>NUCLEOTIDE SEQUENCE [LARGE SCALE GENOMIC DNA]</scope>
    <source>
        <strain evidence="3 4">Sb_GMNB300</strain>
    </source>
</reference>
<organism evidence="3 4">
    <name type="scientific">Sphaerosporella brunnea</name>
    <dbReference type="NCBI Taxonomy" id="1250544"/>
    <lineage>
        <taxon>Eukaryota</taxon>
        <taxon>Fungi</taxon>
        <taxon>Dikarya</taxon>
        <taxon>Ascomycota</taxon>
        <taxon>Pezizomycotina</taxon>
        <taxon>Pezizomycetes</taxon>
        <taxon>Pezizales</taxon>
        <taxon>Pyronemataceae</taxon>
        <taxon>Sphaerosporella</taxon>
    </lineage>
</organism>
<comment type="caution">
    <text evidence="3">The sequence shown here is derived from an EMBL/GenBank/DDBJ whole genome shotgun (WGS) entry which is preliminary data.</text>
</comment>
<evidence type="ECO:0000313" key="3">
    <source>
        <dbReference type="EMBL" id="KAA8894138.1"/>
    </source>
</evidence>
<dbReference type="AlphaFoldDB" id="A0A5J5EHE6"/>
<evidence type="ECO:0000256" key="1">
    <source>
        <dbReference type="SAM" id="MobiDB-lite"/>
    </source>
</evidence>
<dbReference type="EMBL" id="VXIS01000362">
    <property type="protein sequence ID" value="KAA8894138.1"/>
    <property type="molecule type" value="Genomic_DNA"/>
</dbReference>
<keyword evidence="2" id="KW-0732">Signal</keyword>